<proteinExistence type="predicted"/>
<dbReference type="EMBL" id="CM042882">
    <property type="protein sequence ID" value="KAI4381577.1"/>
    <property type="molecule type" value="Genomic_DNA"/>
</dbReference>
<keyword evidence="2" id="KW-1185">Reference proteome</keyword>
<name>A0ACB9S0A9_9MYRT</name>
<organism evidence="1 2">
    <name type="scientific">Melastoma candidum</name>
    <dbReference type="NCBI Taxonomy" id="119954"/>
    <lineage>
        <taxon>Eukaryota</taxon>
        <taxon>Viridiplantae</taxon>
        <taxon>Streptophyta</taxon>
        <taxon>Embryophyta</taxon>
        <taxon>Tracheophyta</taxon>
        <taxon>Spermatophyta</taxon>
        <taxon>Magnoliopsida</taxon>
        <taxon>eudicotyledons</taxon>
        <taxon>Gunneridae</taxon>
        <taxon>Pentapetalae</taxon>
        <taxon>rosids</taxon>
        <taxon>malvids</taxon>
        <taxon>Myrtales</taxon>
        <taxon>Melastomataceae</taxon>
        <taxon>Melastomatoideae</taxon>
        <taxon>Melastomateae</taxon>
        <taxon>Melastoma</taxon>
    </lineage>
</organism>
<gene>
    <name evidence="1" type="ORF">MLD38_007638</name>
</gene>
<reference evidence="2" key="1">
    <citation type="journal article" date="2023" name="Front. Plant Sci.">
        <title>Chromosomal-level genome assembly of Melastoma candidum provides insights into trichome evolution.</title>
        <authorList>
            <person name="Zhong Y."/>
            <person name="Wu W."/>
            <person name="Sun C."/>
            <person name="Zou P."/>
            <person name="Liu Y."/>
            <person name="Dai S."/>
            <person name="Zhou R."/>
        </authorList>
    </citation>
    <scope>NUCLEOTIDE SEQUENCE [LARGE SCALE GENOMIC DNA]</scope>
</reference>
<dbReference type="Proteomes" id="UP001057402">
    <property type="component" value="Chromosome 3"/>
</dbReference>
<protein>
    <submittedName>
        <fullName evidence="1">Uncharacterized protein</fullName>
    </submittedName>
</protein>
<evidence type="ECO:0000313" key="1">
    <source>
        <dbReference type="EMBL" id="KAI4381577.1"/>
    </source>
</evidence>
<sequence>MEDPGTSSSSGFSDRLIGGTQHRHGRARLLLDCVEDRRDVDRDPPRRSLLEGWLAAFSKPIVVLDFVWNLAFVVATVVVVLSTLDERPCTPLRLWLCGYGVQCMVHVVFVYVEYRSRHGVANFGFFTVGDHSRMFKRLDSMNTLISSIWWAFGFYWIVIGGQPLLQDSPRLYWLTVIFLAFDVFFVIFCIGLACLVFLALFCCIPLLAIAYAVATVEGATEEMIRSLPKYRYRSHDSGAVDGFIGLQVIGLKSGTGYNSYQGELVLSSEDSDCCICLESYVDGAELSSLPCNHHFHSECVSRWLLINATCPLCKSSILRGDTLV</sequence>
<accession>A0ACB9S0A9</accession>
<evidence type="ECO:0000313" key="2">
    <source>
        <dbReference type="Proteomes" id="UP001057402"/>
    </source>
</evidence>
<comment type="caution">
    <text evidence="1">The sequence shown here is derived from an EMBL/GenBank/DDBJ whole genome shotgun (WGS) entry which is preliminary data.</text>
</comment>